<gene>
    <name evidence="1" type="ORF">ACIBP5_23885</name>
</gene>
<dbReference type="PANTHER" id="PTHR23026:SF123">
    <property type="entry name" value="NAD(P)H NITROREDUCTASE RV3131-RELATED"/>
    <property type="match status" value="1"/>
</dbReference>
<dbReference type="EMBL" id="JBITMB010000005">
    <property type="protein sequence ID" value="MFI7443022.1"/>
    <property type="molecule type" value="Genomic_DNA"/>
</dbReference>
<keyword evidence="2" id="KW-1185">Reference proteome</keyword>
<protein>
    <submittedName>
        <fullName evidence="1">Acg family FMN-binding oxidoreductase</fullName>
    </submittedName>
</protein>
<accession>A0ABW8A954</accession>
<dbReference type="Proteomes" id="UP001612928">
    <property type="component" value="Unassembled WGS sequence"/>
</dbReference>
<dbReference type="InterPro" id="IPR050627">
    <property type="entry name" value="Nitroreductase/BluB"/>
</dbReference>
<dbReference type="PANTHER" id="PTHR23026">
    <property type="entry name" value="NADPH NITROREDUCTASE"/>
    <property type="match status" value="1"/>
</dbReference>
<evidence type="ECO:0000313" key="1">
    <source>
        <dbReference type="EMBL" id="MFI7443022.1"/>
    </source>
</evidence>
<dbReference type="SUPFAM" id="SSF55469">
    <property type="entry name" value="FMN-dependent nitroreductase-like"/>
    <property type="match status" value="2"/>
</dbReference>
<proteinExistence type="predicted"/>
<organism evidence="1 2">
    <name type="scientific">Nonomuraea indica</name>
    <dbReference type="NCBI Taxonomy" id="1581193"/>
    <lineage>
        <taxon>Bacteria</taxon>
        <taxon>Bacillati</taxon>
        <taxon>Actinomycetota</taxon>
        <taxon>Actinomycetes</taxon>
        <taxon>Streptosporangiales</taxon>
        <taxon>Streptosporangiaceae</taxon>
        <taxon>Nonomuraea</taxon>
    </lineage>
</organism>
<dbReference type="InterPro" id="IPR000415">
    <property type="entry name" value="Nitroreductase-like"/>
</dbReference>
<dbReference type="NCBIfam" id="NF047509">
    <property type="entry name" value="Rv3131_FMN_oxido"/>
    <property type="match status" value="1"/>
</dbReference>
<reference evidence="1 2" key="1">
    <citation type="submission" date="2024-10" db="EMBL/GenBank/DDBJ databases">
        <title>The Natural Products Discovery Center: Release of the First 8490 Sequenced Strains for Exploring Actinobacteria Biosynthetic Diversity.</title>
        <authorList>
            <person name="Kalkreuter E."/>
            <person name="Kautsar S.A."/>
            <person name="Yang D."/>
            <person name="Bader C.D."/>
            <person name="Teijaro C.N."/>
            <person name="Fluegel L."/>
            <person name="Davis C.M."/>
            <person name="Simpson J.R."/>
            <person name="Lauterbach L."/>
            <person name="Steele A.D."/>
            <person name="Gui C."/>
            <person name="Meng S."/>
            <person name="Li G."/>
            <person name="Viehrig K."/>
            <person name="Ye F."/>
            <person name="Su P."/>
            <person name="Kiefer A.F."/>
            <person name="Nichols A."/>
            <person name="Cepeda A.J."/>
            <person name="Yan W."/>
            <person name="Fan B."/>
            <person name="Jiang Y."/>
            <person name="Adhikari A."/>
            <person name="Zheng C.-J."/>
            <person name="Schuster L."/>
            <person name="Cowan T.M."/>
            <person name="Smanski M.J."/>
            <person name="Chevrette M.G."/>
            <person name="De Carvalho L.P.S."/>
            <person name="Shen B."/>
        </authorList>
    </citation>
    <scope>NUCLEOTIDE SEQUENCE [LARGE SCALE GENOMIC DNA]</scope>
    <source>
        <strain evidence="1 2">NPDC049503</strain>
    </source>
</reference>
<sequence>MTDTGASPAPPDPGSLAARRLPFATPGGVSRTVNAAGAAPSVHNTQPWRFHRVDDATMELYADLDRLLAVTDPMGRGLGISCGAALFNLRLAVRMTGHDAQVTALPDPAARPDLLATVRATPGEPPDQDERLMYDMIPHRRTNRFPFDDRRLPKDVFVELVHAAHAEGATLVLVKGRTARRVLDMIGTADDTLAAEESYRAELATWTDPSRRLDGVPEHAFGPRPRDGRLPMRDFSLRGAARPSADFEADPQVAALFTRGDGPLDWLRAGQALQRVLLTATAHGVAASLFSQPLDLRPAQHHGEQAGPLGHVQMLARFGYGPPVPRVPRRSVFEVLDPVEVPGG</sequence>
<evidence type="ECO:0000313" key="2">
    <source>
        <dbReference type="Proteomes" id="UP001612928"/>
    </source>
</evidence>
<name>A0ABW8A954_9ACTN</name>
<dbReference type="RefSeq" id="WP_397023072.1">
    <property type="nucleotide sequence ID" value="NZ_JBITMB010000005.1"/>
</dbReference>
<dbReference type="Gene3D" id="3.40.109.10">
    <property type="entry name" value="NADH Oxidase"/>
    <property type="match status" value="2"/>
</dbReference>
<comment type="caution">
    <text evidence="1">The sequence shown here is derived from an EMBL/GenBank/DDBJ whole genome shotgun (WGS) entry which is preliminary data.</text>
</comment>